<dbReference type="RefSeq" id="WP_189176567.1">
    <property type="nucleotide sequence ID" value="NZ_BMNG01000015.1"/>
</dbReference>
<dbReference type="SUPFAM" id="SSF46689">
    <property type="entry name" value="Homeodomain-like"/>
    <property type="match status" value="1"/>
</dbReference>
<organism evidence="6 7">
    <name type="scientific">Streptomyces lasiicapitis</name>
    <dbReference type="NCBI Taxonomy" id="1923961"/>
    <lineage>
        <taxon>Bacteria</taxon>
        <taxon>Bacillati</taxon>
        <taxon>Actinomycetota</taxon>
        <taxon>Actinomycetes</taxon>
        <taxon>Kitasatosporales</taxon>
        <taxon>Streptomycetaceae</taxon>
        <taxon>Streptomyces</taxon>
    </lineage>
</organism>
<keyword evidence="2 4" id="KW-0238">DNA-binding</keyword>
<dbReference type="Gene3D" id="1.10.357.10">
    <property type="entry name" value="Tetracycline Repressor, domain 2"/>
    <property type="match status" value="1"/>
</dbReference>
<dbReference type="InterPro" id="IPR009057">
    <property type="entry name" value="Homeodomain-like_sf"/>
</dbReference>
<proteinExistence type="predicted"/>
<evidence type="ECO:0000313" key="6">
    <source>
        <dbReference type="EMBL" id="GGO54330.1"/>
    </source>
</evidence>
<dbReference type="PROSITE" id="PS50977">
    <property type="entry name" value="HTH_TETR_2"/>
    <property type="match status" value="1"/>
</dbReference>
<gene>
    <name evidence="6" type="ORF">GCM10012286_63830</name>
</gene>
<dbReference type="PANTHER" id="PTHR47506:SF6">
    <property type="entry name" value="HTH-TYPE TRANSCRIPTIONAL REPRESSOR NEMR"/>
    <property type="match status" value="1"/>
</dbReference>
<comment type="caution">
    <text evidence="6">The sequence shown here is derived from an EMBL/GenBank/DDBJ whole genome shotgun (WGS) entry which is preliminary data.</text>
</comment>
<evidence type="ECO:0000313" key="7">
    <source>
        <dbReference type="Proteomes" id="UP000656881"/>
    </source>
</evidence>
<keyword evidence="1" id="KW-0805">Transcription regulation</keyword>
<name>A0ABQ2MKQ3_9ACTN</name>
<evidence type="ECO:0000256" key="1">
    <source>
        <dbReference type="ARBA" id="ARBA00023015"/>
    </source>
</evidence>
<dbReference type="Gene3D" id="1.10.10.60">
    <property type="entry name" value="Homeodomain-like"/>
    <property type="match status" value="1"/>
</dbReference>
<evidence type="ECO:0000259" key="5">
    <source>
        <dbReference type="PROSITE" id="PS50977"/>
    </source>
</evidence>
<feature type="DNA-binding region" description="H-T-H motif" evidence="4">
    <location>
        <begin position="34"/>
        <end position="53"/>
    </location>
</feature>
<evidence type="ECO:0000256" key="2">
    <source>
        <dbReference type="ARBA" id="ARBA00023125"/>
    </source>
</evidence>
<dbReference type="Pfam" id="PF00440">
    <property type="entry name" value="TetR_N"/>
    <property type="match status" value="1"/>
</dbReference>
<reference evidence="7" key="1">
    <citation type="journal article" date="2019" name="Int. J. Syst. Evol. Microbiol.">
        <title>The Global Catalogue of Microorganisms (GCM) 10K type strain sequencing project: providing services to taxonomists for standard genome sequencing and annotation.</title>
        <authorList>
            <consortium name="The Broad Institute Genomics Platform"/>
            <consortium name="The Broad Institute Genome Sequencing Center for Infectious Disease"/>
            <person name="Wu L."/>
            <person name="Ma J."/>
        </authorList>
    </citation>
    <scope>NUCLEOTIDE SEQUENCE [LARGE SCALE GENOMIC DNA]</scope>
    <source>
        <strain evidence="7">CGMCC 4.7349</strain>
    </source>
</reference>
<dbReference type="InterPro" id="IPR001647">
    <property type="entry name" value="HTH_TetR"/>
</dbReference>
<dbReference type="InterPro" id="IPR036271">
    <property type="entry name" value="Tet_transcr_reg_TetR-rel_C_sf"/>
</dbReference>
<keyword evidence="7" id="KW-1185">Reference proteome</keyword>
<evidence type="ECO:0000256" key="3">
    <source>
        <dbReference type="ARBA" id="ARBA00023163"/>
    </source>
</evidence>
<dbReference type="EMBL" id="BMNG01000015">
    <property type="protein sequence ID" value="GGO54330.1"/>
    <property type="molecule type" value="Genomic_DNA"/>
</dbReference>
<dbReference type="SUPFAM" id="SSF48498">
    <property type="entry name" value="Tetracyclin repressor-like, C-terminal domain"/>
    <property type="match status" value="1"/>
</dbReference>
<protein>
    <submittedName>
        <fullName evidence="6">TetR family transcriptional regulator</fullName>
    </submittedName>
</protein>
<accession>A0ABQ2MKQ3</accession>
<dbReference type="Proteomes" id="UP000656881">
    <property type="component" value="Unassembled WGS sequence"/>
</dbReference>
<dbReference type="InterPro" id="IPR011075">
    <property type="entry name" value="TetR_C"/>
</dbReference>
<sequence>MSPRRSAAEAQATRGRILGRAAEIASEEGLDGITIGRLAEELEMSKSGVHKHFGTKETLQISTLDKAFVDFWHRVVEPALAEPPGLRRLRAVCTNSVGYLEAPLLPGGCLMTAALTEYDGRPGRVRDAVAEVWTRWREQLRADLSAAVENGELPAQFDIDQALFEIVAAGLALNAAMQLQHDRAAAGRARRAIERALDQSGQSDQP</sequence>
<keyword evidence="3" id="KW-0804">Transcription</keyword>
<dbReference type="Pfam" id="PF16925">
    <property type="entry name" value="TetR_C_13"/>
    <property type="match status" value="1"/>
</dbReference>
<dbReference type="PANTHER" id="PTHR47506">
    <property type="entry name" value="TRANSCRIPTIONAL REGULATORY PROTEIN"/>
    <property type="match status" value="1"/>
</dbReference>
<evidence type="ECO:0000256" key="4">
    <source>
        <dbReference type="PROSITE-ProRule" id="PRU00335"/>
    </source>
</evidence>
<feature type="domain" description="HTH tetR-type" evidence="5">
    <location>
        <begin position="11"/>
        <end position="71"/>
    </location>
</feature>